<feature type="compositionally biased region" description="Polar residues" evidence="7">
    <location>
        <begin position="429"/>
        <end position="443"/>
    </location>
</feature>
<organism evidence="9 10">
    <name type="scientific">Candida tropicalis (strain ATCC MYA-3404 / T1)</name>
    <name type="common">Yeast</name>
    <dbReference type="NCBI Taxonomy" id="294747"/>
    <lineage>
        <taxon>Eukaryota</taxon>
        <taxon>Fungi</taxon>
        <taxon>Dikarya</taxon>
        <taxon>Ascomycota</taxon>
        <taxon>Saccharomycotina</taxon>
        <taxon>Pichiomycetes</taxon>
        <taxon>Debaryomycetaceae</taxon>
        <taxon>Candida/Lodderomyces clade</taxon>
        <taxon>Candida</taxon>
    </lineage>
</organism>
<feature type="region of interest" description="Disordered" evidence="7">
    <location>
        <begin position="363"/>
        <end position="407"/>
    </location>
</feature>
<evidence type="ECO:0000256" key="5">
    <source>
        <dbReference type="ARBA" id="ARBA00023212"/>
    </source>
</evidence>
<feature type="compositionally biased region" description="Polar residues" evidence="7">
    <location>
        <begin position="761"/>
        <end position="772"/>
    </location>
</feature>
<reference evidence="9 10" key="1">
    <citation type="journal article" date="2009" name="Nature">
        <title>Evolution of pathogenicity and sexual reproduction in eight Candida genomes.</title>
        <authorList>
            <person name="Butler G."/>
            <person name="Rasmussen M.D."/>
            <person name="Lin M.F."/>
            <person name="Santos M.A."/>
            <person name="Sakthikumar S."/>
            <person name="Munro C.A."/>
            <person name="Rheinbay E."/>
            <person name="Grabherr M."/>
            <person name="Forche A."/>
            <person name="Reedy J.L."/>
            <person name="Agrafioti I."/>
            <person name="Arnaud M.B."/>
            <person name="Bates S."/>
            <person name="Brown A.J."/>
            <person name="Brunke S."/>
            <person name="Costanzo M.C."/>
            <person name="Fitzpatrick D.A."/>
            <person name="de Groot P.W."/>
            <person name="Harris D."/>
            <person name="Hoyer L.L."/>
            <person name="Hube B."/>
            <person name="Klis F.M."/>
            <person name="Kodira C."/>
            <person name="Lennard N."/>
            <person name="Logue M.E."/>
            <person name="Martin R."/>
            <person name="Neiman A.M."/>
            <person name="Nikolaou E."/>
            <person name="Quail M.A."/>
            <person name="Quinn J."/>
            <person name="Santos M.C."/>
            <person name="Schmitzberger F.F."/>
            <person name="Sherlock G."/>
            <person name="Shah P."/>
            <person name="Silverstein K.A."/>
            <person name="Skrzypek M.S."/>
            <person name="Soll D."/>
            <person name="Staggs R."/>
            <person name="Stansfield I."/>
            <person name="Stumpf M.P."/>
            <person name="Sudbery P.E."/>
            <person name="Srikantha T."/>
            <person name="Zeng Q."/>
            <person name="Berman J."/>
            <person name="Berriman M."/>
            <person name="Heitman J."/>
            <person name="Gow N.A."/>
            <person name="Lorenz M.C."/>
            <person name="Birren B.W."/>
            <person name="Kellis M."/>
            <person name="Cuomo C.A."/>
        </authorList>
    </citation>
    <scope>NUCLEOTIDE SEQUENCE [LARGE SCALE GENOMIC DNA]</scope>
    <source>
        <strain evidence="10">ATCC MYA-3404 / T1</strain>
    </source>
</reference>
<evidence type="ECO:0000256" key="2">
    <source>
        <dbReference type="ARBA" id="ARBA00004186"/>
    </source>
</evidence>
<dbReference type="GO" id="GO:0005819">
    <property type="term" value="C:spindle"/>
    <property type="evidence" value="ECO:0007669"/>
    <property type="project" value="UniProtKB-SubCell"/>
</dbReference>
<evidence type="ECO:0000256" key="1">
    <source>
        <dbReference type="ARBA" id="ARBA00004123"/>
    </source>
</evidence>
<feature type="region of interest" description="Disordered" evidence="7">
    <location>
        <begin position="82"/>
        <end position="102"/>
    </location>
</feature>
<dbReference type="InterPro" id="IPR005635">
    <property type="entry name" value="Inner_centromere_prot_ARK-bd"/>
</dbReference>
<feature type="compositionally biased region" description="Polar residues" evidence="7">
    <location>
        <begin position="149"/>
        <end position="160"/>
    </location>
</feature>
<feature type="compositionally biased region" description="Polar residues" evidence="7">
    <location>
        <begin position="205"/>
        <end position="223"/>
    </location>
</feature>
<accession>C5ME79</accession>
<dbReference type="GeneID" id="8296792"/>
<proteinExistence type="inferred from homology"/>
<evidence type="ECO:0000259" key="8">
    <source>
        <dbReference type="Pfam" id="PF03941"/>
    </source>
</evidence>
<dbReference type="HOGENOM" id="CLU_411024_0_0_1"/>
<sequence>MSSLWAANAARRKKAVYVAGSSRWVANELNNQFMDSFHSIEEFYENINSDHDNLTSTINNIYSGAFDSDSISSIKSPIKKIVPKSSSTANTPTAPTNNEAKPTKLEYSELSSIRKNDISVLSPVNHSVETPSISNVSAKPNGIDAKENGPTTKSTNDNSIYVSDGIEDSFQAISKSIRKSIAERTTGVTFDHRRVTGSPPPPPTVTTEMKTSHTLKTTTSVGTAKSADRSTLSKRGRSSMFVALPPREPIVINSSSRSRKSTLKPRATVNLLKPESEPEPEPEPDLKVKPNSPIQRNSNATTMTNNVDLMDKFAISPVQLPTTRKFFYDTPQPTSIINNSVHLKIDNNADKDGQQEHIHIVKSGSLEGELQNTQRQNTISPAEKNLKTTRHNVVQSEKSPNNEAMDVDNLWGKIGRYRSLSPVRKPSTGAVSATKSASTMQPLSRSRSRSKSPTRRERTRTTTNWGSPTRGRTLQRTSRSPRRTAILDGEHEVGLVNRLTAPTSSSAAKTKPVNRKTIEGKKVERNRFLTATLIPTTHEKSGGVSKSKDGSPTKPRIESHKFPKFEPGDIPKLKLPVSEKRNETTKTKFIIKPLNRKSESAKVKAHIQAQTENEIINSNNGNKHQQEGTESAAVHAEDLRADKRIKRVKTGNGIALPDAARRVLNKDNASKKHIQATHVTPTRPTSKKYPDILPATPTQITPGSLPTILSDDDLAVSNKNVLQSWAQTPVLRRTIMNSRSVDPTTVFRSHPKIDLKETFQNEESVQRGQQSPFPTPNPKQREKEAKRYTQQMGYIS</sequence>
<feature type="region of interest" description="Disordered" evidence="7">
    <location>
        <begin position="131"/>
        <end position="160"/>
    </location>
</feature>
<protein>
    <recommendedName>
        <fullName evidence="8">Inner centromere protein ARK-binding domain-containing protein</fullName>
    </recommendedName>
</protein>
<dbReference type="EMBL" id="GG692400">
    <property type="protein sequence ID" value="EER31589.1"/>
    <property type="molecule type" value="Genomic_DNA"/>
</dbReference>
<dbReference type="KEGG" id="ctp:CTRG_04371"/>
<evidence type="ECO:0000256" key="7">
    <source>
        <dbReference type="SAM" id="MobiDB-lite"/>
    </source>
</evidence>
<dbReference type="GO" id="GO:0005634">
    <property type="term" value="C:nucleus"/>
    <property type="evidence" value="ECO:0007669"/>
    <property type="project" value="UniProtKB-SubCell"/>
</dbReference>
<evidence type="ECO:0000256" key="4">
    <source>
        <dbReference type="ARBA" id="ARBA00022490"/>
    </source>
</evidence>
<feature type="compositionally biased region" description="Polar residues" evidence="7">
    <location>
        <begin position="391"/>
        <end position="402"/>
    </location>
</feature>
<dbReference type="AlphaFoldDB" id="C5ME79"/>
<evidence type="ECO:0000313" key="9">
    <source>
        <dbReference type="EMBL" id="EER31589.1"/>
    </source>
</evidence>
<feature type="compositionally biased region" description="Polar residues" evidence="7">
    <location>
        <begin position="370"/>
        <end position="380"/>
    </location>
</feature>
<feature type="region of interest" description="Disordered" evidence="7">
    <location>
        <begin position="534"/>
        <end position="572"/>
    </location>
</feature>
<name>C5ME79_CANTT</name>
<keyword evidence="10" id="KW-1185">Reference proteome</keyword>
<evidence type="ECO:0000256" key="6">
    <source>
        <dbReference type="ARBA" id="ARBA00023242"/>
    </source>
</evidence>
<evidence type="ECO:0000256" key="3">
    <source>
        <dbReference type="ARBA" id="ARBA00010042"/>
    </source>
</evidence>
<feature type="region of interest" description="Disordered" evidence="7">
    <location>
        <begin position="191"/>
        <end position="238"/>
    </location>
</feature>
<feature type="domain" description="Inner centromere protein ARK-binding" evidence="8">
    <location>
        <begin position="708"/>
        <end position="759"/>
    </location>
</feature>
<dbReference type="Pfam" id="PF03941">
    <property type="entry name" value="INCENP_ARK-bind"/>
    <property type="match status" value="1"/>
</dbReference>
<feature type="compositionally biased region" description="Polar residues" evidence="7">
    <location>
        <begin position="464"/>
        <end position="478"/>
    </location>
</feature>
<dbReference type="OrthoDB" id="6123at2759"/>
<dbReference type="eggNOG" id="ENOG502RQ24">
    <property type="taxonomic scope" value="Eukaryota"/>
</dbReference>
<dbReference type="RefSeq" id="XP_002550074.1">
    <property type="nucleotide sequence ID" value="XM_002550028.1"/>
</dbReference>
<keyword evidence="4" id="KW-0963">Cytoplasm</keyword>
<evidence type="ECO:0000313" key="10">
    <source>
        <dbReference type="Proteomes" id="UP000002037"/>
    </source>
</evidence>
<comment type="similarity">
    <text evidence="3">Belongs to the INCENP family.</text>
</comment>
<dbReference type="VEuPathDB" id="FungiDB:CTRG_04371"/>
<comment type="subcellular location">
    <subcellularLocation>
        <location evidence="2">Cytoplasm</location>
        <location evidence="2">Cytoskeleton</location>
        <location evidence="2">Spindle</location>
    </subcellularLocation>
    <subcellularLocation>
        <location evidence="1">Nucleus</location>
    </subcellularLocation>
</comment>
<keyword evidence="6" id="KW-0539">Nucleus</keyword>
<feature type="region of interest" description="Disordered" evidence="7">
    <location>
        <begin position="420"/>
        <end position="490"/>
    </location>
</feature>
<dbReference type="Proteomes" id="UP000002037">
    <property type="component" value="Unassembled WGS sequence"/>
</dbReference>
<feature type="compositionally biased region" description="Basic and acidic residues" evidence="7">
    <location>
        <begin position="537"/>
        <end position="572"/>
    </location>
</feature>
<feature type="region of interest" description="Disordered" evidence="7">
    <location>
        <begin position="671"/>
        <end position="692"/>
    </location>
</feature>
<gene>
    <name evidence="9" type="ORF">CTRG_04371</name>
</gene>
<keyword evidence="5" id="KW-0206">Cytoskeleton</keyword>
<feature type="region of interest" description="Disordered" evidence="7">
    <location>
        <begin position="253"/>
        <end position="299"/>
    </location>
</feature>
<feature type="region of interest" description="Disordered" evidence="7">
    <location>
        <begin position="742"/>
        <end position="796"/>
    </location>
</feature>
<feature type="compositionally biased region" description="Low complexity" evidence="7">
    <location>
        <begin position="83"/>
        <end position="100"/>
    </location>
</feature>